<evidence type="ECO:0000259" key="1">
    <source>
        <dbReference type="PROSITE" id="PS50994"/>
    </source>
</evidence>
<protein>
    <recommendedName>
        <fullName evidence="1">Integrase catalytic domain-containing protein</fullName>
    </recommendedName>
</protein>
<dbReference type="InterPro" id="IPR036397">
    <property type="entry name" value="RNaseH_sf"/>
</dbReference>
<dbReference type="InterPro" id="IPR012337">
    <property type="entry name" value="RNaseH-like_sf"/>
</dbReference>
<name>A0A8C4N4I0_EPTBU</name>
<dbReference type="InterPro" id="IPR001584">
    <property type="entry name" value="Integrase_cat-core"/>
</dbReference>
<organism evidence="2 3">
    <name type="scientific">Eptatretus burgeri</name>
    <name type="common">Inshore hagfish</name>
    <dbReference type="NCBI Taxonomy" id="7764"/>
    <lineage>
        <taxon>Eukaryota</taxon>
        <taxon>Metazoa</taxon>
        <taxon>Chordata</taxon>
        <taxon>Craniata</taxon>
        <taxon>Vertebrata</taxon>
        <taxon>Cyclostomata</taxon>
        <taxon>Myxini</taxon>
        <taxon>Myxiniformes</taxon>
        <taxon>Myxinidae</taxon>
        <taxon>Eptatretinae</taxon>
        <taxon>Eptatretus</taxon>
    </lineage>
</organism>
<dbReference type="OMA" id="CADYFQY"/>
<proteinExistence type="predicted"/>
<dbReference type="SUPFAM" id="SSF53098">
    <property type="entry name" value="Ribonuclease H-like"/>
    <property type="match status" value="1"/>
</dbReference>
<dbReference type="InterPro" id="IPR050951">
    <property type="entry name" value="Retrovirus_Pol_polyprotein"/>
</dbReference>
<sequence>MIARAELSVFWPGITPAIKYVRNNRNHCNRMAPSQPSAPPMNQILPDYPFHCICADYFQYNGFHYLLMVDRYSNWPVLERASGGSSGLVDSLRRSFVTYGIPDELSSDGGLEFIPGNTRQFLLNWGVHHRLSSVAFPHSNCQAEVGVKTVKHMITDNTGLHGELDTDLFQLAILQYRKCPDKDTKLSPAMCVFGRPIKDLIPILPGRYRPHETWRDTLANREAALRNRHMKAAERCSEHTGRLPPLTVGDHVRIQNQIGHTPRKWDKTGTVIEVRQHNQYVLWVDSSGRATLRNREFLRKYVPVHTRAPPHSILHHLYHHGPELQCKQDNHLTTSTSNNATLHRPHGAIVTNSPW</sequence>
<dbReference type="GeneTree" id="ENSGT01140000284522"/>
<dbReference type="PANTHER" id="PTHR37984">
    <property type="entry name" value="PROTEIN CBG26694"/>
    <property type="match status" value="1"/>
</dbReference>
<dbReference type="GO" id="GO:0003676">
    <property type="term" value="F:nucleic acid binding"/>
    <property type="evidence" value="ECO:0007669"/>
    <property type="project" value="InterPro"/>
</dbReference>
<feature type="domain" description="Integrase catalytic" evidence="1">
    <location>
        <begin position="45"/>
        <end position="196"/>
    </location>
</feature>
<dbReference type="Ensembl" id="ENSEBUT00000002446.1">
    <property type="protein sequence ID" value="ENSEBUP00000002100.1"/>
    <property type="gene ID" value="ENSEBUG00000001670.1"/>
</dbReference>
<keyword evidence="3" id="KW-1185">Reference proteome</keyword>
<evidence type="ECO:0000313" key="3">
    <source>
        <dbReference type="Proteomes" id="UP000694388"/>
    </source>
</evidence>
<dbReference type="PANTHER" id="PTHR37984:SF7">
    <property type="entry name" value="INTEGRASE CATALYTIC DOMAIN-CONTAINING PROTEIN"/>
    <property type="match status" value="1"/>
</dbReference>
<dbReference type="Proteomes" id="UP000694388">
    <property type="component" value="Unplaced"/>
</dbReference>
<accession>A0A8C4N4I0</accession>
<dbReference type="Gene3D" id="3.30.420.10">
    <property type="entry name" value="Ribonuclease H-like superfamily/Ribonuclease H"/>
    <property type="match status" value="1"/>
</dbReference>
<dbReference type="AlphaFoldDB" id="A0A8C4N4I0"/>
<dbReference type="GO" id="GO:0015074">
    <property type="term" value="P:DNA integration"/>
    <property type="evidence" value="ECO:0007669"/>
    <property type="project" value="InterPro"/>
</dbReference>
<evidence type="ECO:0000313" key="2">
    <source>
        <dbReference type="Ensembl" id="ENSEBUP00000002100.1"/>
    </source>
</evidence>
<reference evidence="2" key="1">
    <citation type="submission" date="2025-08" db="UniProtKB">
        <authorList>
            <consortium name="Ensembl"/>
        </authorList>
    </citation>
    <scope>IDENTIFICATION</scope>
</reference>
<reference evidence="2" key="2">
    <citation type="submission" date="2025-09" db="UniProtKB">
        <authorList>
            <consortium name="Ensembl"/>
        </authorList>
    </citation>
    <scope>IDENTIFICATION</scope>
</reference>
<dbReference type="PROSITE" id="PS50994">
    <property type="entry name" value="INTEGRASE"/>
    <property type="match status" value="1"/>
</dbReference>